<evidence type="ECO:0000259" key="3">
    <source>
        <dbReference type="Pfam" id="PF00772"/>
    </source>
</evidence>
<dbReference type="GO" id="GO:0005829">
    <property type="term" value="C:cytosol"/>
    <property type="evidence" value="ECO:0007669"/>
    <property type="project" value="TreeGrafter"/>
</dbReference>
<evidence type="ECO:0000256" key="2">
    <source>
        <dbReference type="ARBA" id="ARBA00023125"/>
    </source>
</evidence>
<protein>
    <recommendedName>
        <fullName evidence="3">DNA helicase DnaB-like N-terminal domain-containing protein</fullName>
    </recommendedName>
</protein>
<evidence type="ECO:0000256" key="1">
    <source>
        <dbReference type="ARBA" id="ARBA00022705"/>
    </source>
</evidence>
<gene>
    <name evidence="4" type="ORF">SDC9_69131</name>
</gene>
<sequence>MIAPDRFVDLATCVKAEYFYLIRHRWIWEAMIRLTEAELQIDFVTLCNALNTNGQLTEIGGPAYLIGLLSVTPTSMHAESYAKIVREKAFKRKALEVSSNLARNAFQDKPLSEALQQMENFFVNTSALSGVTERMVMTAEKLCLSDVGELTWVLKDWIMAGGINLIAGMPAAGKSFLALDLAIGIASSGLAWDNRKVIQGKVLYHFLDGSYRGMRSRVIKMCHARGIQPPADLVFDFSPLNLKVTSEVLALRQRIKRLDASVAIFDVMAKFIPGADENSVAEISPMMNALREIANQTGTTFILIHHLNKGGNPDLSYRVRGSSDILGSVDTAIVVSQESQNTANSMRMIIPQKVRESLPPSQLQFQIESTEESIALRFSETNISESRRVPGQLELIYADLLEYLQAEPDQEFKKNDLVSVLQIGSSARTIDRAFTKLNNDPRIKVTKRGSFNSYQWDKDTPATPYP</sequence>
<dbReference type="GO" id="GO:0003677">
    <property type="term" value="F:DNA binding"/>
    <property type="evidence" value="ECO:0007669"/>
    <property type="project" value="UniProtKB-KW"/>
</dbReference>
<dbReference type="InterPro" id="IPR027417">
    <property type="entry name" value="P-loop_NTPase"/>
</dbReference>
<dbReference type="SUPFAM" id="SSF48024">
    <property type="entry name" value="N-terminal domain of DnaB helicase"/>
    <property type="match status" value="1"/>
</dbReference>
<keyword evidence="2" id="KW-0238">DNA-binding</keyword>
<dbReference type="InterPro" id="IPR036185">
    <property type="entry name" value="DNA_heli_DnaB-like_N_sf"/>
</dbReference>
<organism evidence="4">
    <name type="scientific">bioreactor metagenome</name>
    <dbReference type="NCBI Taxonomy" id="1076179"/>
    <lineage>
        <taxon>unclassified sequences</taxon>
        <taxon>metagenomes</taxon>
        <taxon>ecological metagenomes</taxon>
    </lineage>
</organism>
<evidence type="ECO:0000313" key="4">
    <source>
        <dbReference type="EMBL" id="MPM22673.1"/>
    </source>
</evidence>
<dbReference type="Gene3D" id="1.10.860.10">
    <property type="entry name" value="DNAb Helicase, Chain A"/>
    <property type="match status" value="1"/>
</dbReference>
<name>A0A644Y7X7_9ZZZZ</name>
<dbReference type="PANTHER" id="PTHR30153:SF2">
    <property type="entry name" value="REPLICATIVE DNA HELICASE"/>
    <property type="match status" value="1"/>
</dbReference>
<dbReference type="GO" id="GO:0005524">
    <property type="term" value="F:ATP binding"/>
    <property type="evidence" value="ECO:0007669"/>
    <property type="project" value="InterPro"/>
</dbReference>
<dbReference type="GO" id="GO:0006260">
    <property type="term" value="P:DNA replication"/>
    <property type="evidence" value="ECO:0007669"/>
    <property type="project" value="UniProtKB-KW"/>
</dbReference>
<dbReference type="InterPro" id="IPR016136">
    <property type="entry name" value="DNA_helicase_N/primase_C"/>
</dbReference>
<proteinExistence type="predicted"/>
<dbReference type="Pfam" id="PF00772">
    <property type="entry name" value="DnaB"/>
    <property type="match status" value="1"/>
</dbReference>
<comment type="caution">
    <text evidence="4">The sequence shown here is derived from an EMBL/GenBank/DDBJ whole genome shotgun (WGS) entry which is preliminary data.</text>
</comment>
<keyword evidence="1" id="KW-0235">DNA replication</keyword>
<dbReference type="GO" id="GO:0003678">
    <property type="term" value="F:DNA helicase activity"/>
    <property type="evidence" value="ECO:0007669"/>
    <property type="project" value="InterPro"/>
</dbReference>
<dbReference type="Gene3D" id="3.40.50.300">
    <property type="entry name" value="P-loop containing nucleotide triphosphate hydrolases"/>
    <property type="match status" value="1"/>
</dbReference>
<dbReference type="Pfam" id="PF13481">
    <property type="entry name" value="AAA_25"/>
    <property type="match status" value="1"/>
</dbReference>
<dbReference type="AlphaFoldDB" id="A0A644Y7X7"/>
<accession>A0A644Y7X7</accession>
<dbReference type="EMBL" id="VSSQ01003860">
    <property type="protein sequence ID" value="MPM22673.1"/>
    <property type="molecule type" value="Genomic_DNA"/>
</dbReference>
<dbReference type="SUPFAM" id="SSF52540">
    <property type="entry name" value="P-loop containing nucleoside triphosphate hydrolases"/>
    <property type="match status" value="1"/>
</dbReference>
<dbReference type="InterPro" id="IPR007693">
    <property type="entry name" value="DNA_helicase_DnaB-like_N"/>
</dbReference>
<feature type="domain" description="DNA helicase DnaB-like N-terminal" evidence="3">
    <location>
        <begin position="1"/>
        <end position="87"/>
    </location>
</feature>
<dbReference type="PANTHER" id="PTHR30153">
    <property type="entry name" value="REPLICATIVE DNA HELICASE DNAB"/>
    <property type="match status" value="1"/>
</dbReference>
<reference evidence="4" key="1">
    <citation type="submission" date="2019-08" db="EMBL/GenBank/DDBJ databases">
        <authorList>
            <person name="Kucharzyk K."/>
            <person name="Murdoch R.W."/>
            <person name="Higgins S."/>
            <person name="Loffler F."/>
        </authorList>
    </citation>
    <scope>NUCLEOTIDE SEQUENCE</scope>
</reference>